<dbReference type="RefSeq" id="WP_065414447.1">
    <property type="nucleotide sequence ID" value="NZ_MASQ01000181.1"/>
</dbReference>
<evidence type="ECO:0000313" key="3">
    <source>
        <dbReference type="EMBL" id="OCB01275.1"/>
    </source>
</evidence>
<dbReference type="EMBL" id="MASQ01000181">
    <property type="protein sequence ID" value="OCB01275.1"/>
    <property type="molecule type" value="Genomic_DNA"/>
</dbReference>
<dbReference type="InterPro" id="IPR036869">
    <property type="entry name" value="J_dom_sf"/>
</dbReference>
<evidence type="ECO:0000256" key="2">
    <source>
        <dbReference type="SAM" id="MobiDB-lite"/>
    </source>
</evidence>
<evidence type="ECO:0000313" key="4">
    <source>
        <dbReference type="Proteomes" id="UP000093129"/>
    </source>
</evidence>
<evidence type="ECO:0000256" key="1">
    <source>
        <dbReference type="SAM" id="Coils"/>
    </source>
</evidence>
<accession>A0A1B9BU92</accession>
<feature type="region of interest" description="Disordered" evidence="2">
    <location>
        <begin position="180"/>
        <end position="216"/>
    </location>
</feature>
<dbReference type="SUPFAM" id="SSF46565">
    <property type="entry name" value="Chaperone J-domain"/>
    <property type="match status" value="1"/>
</dbReference>
<feature type="coiled-coil region" evidence="1">
    <location>
        <begin position="295"/>
        <end position="354"/>
    </location>
</feature>
<evidence type="ECO:0008006" key="5">
    <source>
        <dbReference type="Google" id="ProtNLM"/>
    </source>
</evidence>
<dbReference type="AlphaFoldDB" id="A0A1B9BU92"/>
<feature type="coiled-coil region" evidence="1">
    <location>
        <begin position="29"/>
        <end position="56"/>
    </location>
</feature>
<sequence length="395" mass="45525">MSDPKRRSLVLTITPAAPEVPLSAPQKTFNRLSKQIAKTEQDIQDWEKAMADIQQRAVTDMLPAQRRYLALQIQLLQQLDGSSREIKLGKVAQETLSQVIVHLAETLIVECPDDATIREIHQRHDGEELMDENTVRAVLEERLNARSGDADDERHASPESFAELMERLIKERLAEQNESLRRKAEALRDAPESDDPVSEHRHPGAQKARDTRQAAQTENIRQALRSIYRKLVSMVHPDRETDPERREQKTALMQRANQAYAGKDLLQLLALQQELGQIDPETLHALEEDHLKTYNQALQHQLARLKAQVQEFQQRAAAVRGTFLSFGVPPKSFVRDFEDTLREMRRAVAGIQQEMKALQEPKSLKNWLQGQRQAIRRQQQMDRDTEMFWDMDEGY</sequence>
<protein>
    <recommendedName>
        <fullName evidence="5">Molecular chaperone DnaJ</fullName>
    </recommendedName>
</protein>
<name>A0A1B9BU92_9PROT</name>
<proteinExistence type="predicted"/>
<dbReference type="Proteomes" id="UP000093129">
    <property type="component" value="Unassembled WGS sequence"/>
</dbReference>
<organism evidence="3 4">
    <name type="scientific">Acidithiobacillus ferrivorans</name>
    <dbReference type="NCBI Taxonomy" id="160808"/>
    <lineage>
        <taxon>Bacteria</taxon>
        <taxon>Pseudomonadati</taxon>
        <taxon>Pseudomonadota</taxon>
        <taxon>Acidithiobacillia</taxon>
        <taxon>Acidithiobacillales</taxon>
        <taxon>Acidithiobacillaceae</taxon>
        <taxon>Acidithiobacillus</taxon>
    </lineage>
</organism>
<dbReference type="Gene3D" id="1.10.287.110">
    <property type="entry name" value="DnaJ domain"/>
    <property type="match status" value="1"/>
</dbReference>
<feature type="compositionally biased region" description="Basic and acidic residues" evidence="2">
    <location>
        <begin position="180"/>
        <end position="212"/>
    </location>
</feature>
<reference evidence="3 4" key="1">
    <citation type="submission" date="2016-07" db="EMBL/GenBank/DDBJ databases">
        <title>Draft genome of a psychrotolerant acidophile Acidithiobacillus ferrivorans strain YL15.</title>
        <authorList>
            <person name="Peng T."/>
            <person name="Ma L."/>
            <person name="Nan M."/>
            <person name="An N."/>
            <person name="Wang M."/>
            <person name="Qiu G."/>
            <person name="Zeng W."/>
        </authorList>
    </citation>
    <scope>NUCLEOTIDE SEQUENCE [LARGE SCALE GENOMIC DNA]</scope>
    <source>
        <strain evidence="3 4">YL15</strain>
    </source>
</reference>
<gene>
    <name evidence="3" type="ORF">BBC27_04885</name>
</gene>
<keyword evidence="1" id="KW-0175">Coiled coil</keyword>
<comment type="caution">
    <text evidence="3">The sequence shown here is derived from an EMBL/GenBank/DDBJ whole genome shotgun (WGS) entry which is preliminary data.</text>
</comment>